<feature type="compositionally biased region" description="Polar residues" evidence="1">
    <location>
        <begin position="13"/>
        <end position="35"/>
    </location>
</feature>
<feature type="compositionally biased region" description="Polar residues" evidence="1">
    <location>
        <begin position="758"/>
        <end position="794"/>
    </location>
</feature>
<organism evidence="2">
    <name type="scientific">Psilocybe cubensis</name>
    <name type="common">Psychedelic mushroom</name>
    <name type="synonym">Stropharia cubensis</name>
    <dbReference type="NCBI Taxonomy" id="181762"/>
    <lineage>
        <taxon>Eukaryota</taxon>
        <taxon>Fungi</taxon>
        <taxon>Dikarya</taxon>
        <taxon>Basidiomycota</taxon>
        <taxon>Agaricomycotina</taxon>
        <taxon>Agaricomycetes</taxon>
        <taxon>Agaricomycetidae</taxon>
        <taxon>Agaricales</taxon>
        <taxon>Agaricineae</taxon>
        <taxon>Strophariaceae</taxon>
        <taxon>Psilocybe</taxon>
    </lineage>
</organism>
<sequence length="987" mass="105008">MDDPWANAWGEPSKTSPHSLTSTSAWSVPAISTTQSDHDTGEGDLSLPSWSAQPTTTQWNDPDTSEALWTNDASTIWNPFTSTIDKGSSSPDSQSENNVSLSEPTNDVERSLGSVTPKDTIAFGSPTSTTSDTPPPPRSPQIIPTLPPALSTGPVDDLDAFGTFETANEGADSEDWSISRPGFSIPSADAAVWDGPWETLSAPTTSDAQSTANLDVDDAWEVARRQKEKQDEHVPPELLASILQQFESLSEDLWSDSTPSRTDALGSQLPTDMEEHLGLAPIVVRLVPEGLTLPVSEPFSKTFTSKQMSEALKMTRHTHLTRISPMTFYMSSKGLTSWEASVKAKPTFLQEDFTPAGWRILETQKPEASPADDGKKKSSGGLLSFFGRKTTNSPSDNQNVTAARSSSPINLSGTSSVRPGTSPRPSIDSSRRSISQSQAGSSTAPPSPSVVTFTTNTPPVSVKDVDISPEHVTATVVPAGSPDAEVVPQPSAVSRFLGRFSSRPSKSNGRDSLTLSSDDLEFLSDVPTVDTSPDSSMGLDALSMMIKSPPIQTALPPPLKPPPRAPPQISMPIPQENPPVDDFLSFFDNDNNMQPVPAQSQLPIKPVPTPLVMGFTTQALPTTTKTNSVNTSEQMLDFKGNVNQPWPSFDYPSSTPMKKPAPTKRPFVAIMSTSSSKPTSANPPLLPKPTSGFVLSNPPSLSRRTTVGSGPESRSISPLPPPPPSRAQSHLPPLIRDSVPPPPRPLTTTIEDDDFSEFLSSPSDNTQSPQLSLGNFTPSQPSLNQTTTHSTSNLFDDFDDFVTPPPQPPAKPIPPKSSFPLSRSPSVPKNANHAHSNHHKPIRVANHSKTLSLMENVAARGRWLAPPSPLPEALPPPEANGVSSTVDFFSSGSSMQDQQAKATASLTAIAAASSTSQQPPLLNFGPPPASNSTLLTPIPQSAQATFPPATKLQPFMTPLAAQPILPASNGTKTGGLSAQDLSFFEGL</sequence>
<feature type="region of interest" description="Disordered" evidence="1">
    <location>
        <begin position="639"/>
        <end position="839"/>
    </location>
</feature>
<dbReference type="AlphaFoldDB" id="A0A8H8CIZ5"/>
<comment type="caution">
    <text evidence="2">The sequence shown here is derived from an EMBL/GenBank/DDBJ whole genome shotgun (WGS) entry which is preliminary data.</text>
</comment>
<feature type="region of interest" description="Disordered" evidence="1">
    <location>
        <begin position="1"/>
        <end position="159"/>
    </location>
</feature>
<feature type="compositionally biased region" description="Polar residues" evidence="1">
    <location>
        <begin position="48"/>
        <end position="105"/>
    </location>
</feature>
<feature type="region of interest" description="Disordered" evidence="1">
    <location>
        <begin position="365"/>
        <end position="464"/>
    </location>
</feature>
<evidence type="ECO:0000256" key="1">
    <source>
        <dbReference type="SAM" id="MobiDB-lite"/>
    </source>
</evidence>
<name>A0A8H8CIZ5_PSICU</name>
<reference evidence="2" key="1">
    <citation type="submission" date="2021-02" db="EMBL/GenBank/DDBJ databases">
        <title>Psilocybe cubensis genome.</title>
        <authorList>
            <person name="Mckernan K.J."/>
            <person name="Crawford S."/>
            <person name="Trippe A."/>
            <person name="Kane L.T."/>
            <person name="Mclaughlin S."/>
        </authorList>
    </citation>
    <scope>NUCLEOTIDE SEQUENCE [LARGE SCALE GENOMIC DNA]</scope>
    <source>
        <strain evidence="2">MGC-MH-2018</strain>
    </source>
</reference>
<feature type="compositionally biased region" description="Polar residues" evidence="1">
    <location>
        <begin position="389"/>
        <end position="419"/>
    </location>
</feature>
<feature type="compositionally biased region" description="Polar residues" evidence="1">
    <location>
        <begin position="671"/>
        <end position="682"/>
    </location>
</feature>
<dbReference type="OrthoDB" id="3262497at2759"/>
<proteinExistence type="predicted"/>
<gene>
    <name evidence="2" type="ORF">JR316_008593</name>
</gene>
<accession>A0A8H8CIZ5</accession>
<feature type="compositionally biased region" description="Polar residues" evidence="1">
    <location>
        <begin position="693"/>
        <end position="708"/>
    </location>
</feature>
<dbReference type="EMBL" id="JAFIQS010000008">
    <property type="protein sequence ID" value="KAG5166504.1"/>
    <property type="molecule type" value="Genomic_DNA"/>
</dbReference>
<protein>
    <submittedName>
        <fullName evidence="2">Uncharacterized protein</fullName>
    </submittedName>
</protein>
<feature type="compositionally biased region" description="Polar residues" evidence="1">
    <location>
        <begin position="641"/>
        <end position="656"/>
    </location>
</feature>
<feature type="compositionally biased region" description="Low complexity" evidence="1">
    <location>
        <begin position="421"/>
        <end position="462"/>
    </location>
</feature>
<feature type="compositionally biased region" description="Pro residues" evidence="1">
    <location>
        <begin position="803"/>
        <end position="817"/>
    </location>
</feature>
<evidence type="ECO:0000313" key="2">
    <source>
        <dbReference type="EMBL" id="KAG5166504.1"/>
    </source>
</evidence>